<protein>
    <submittedName>
        <fullName evidence="2">Uncharacterized protein</fullName>
    </submittedName>
</protein>
<reference evidence="2" key="1">
    <citation type="journal article" date="2014" name="Front. Microbiol.">
        <title>High frequency of phylogenetically diverse reductive dehalogenase-homologous genes in deep subseafloor sedimentary metagenomes.</title>
        <authorList>
            <person name="Kawai M."/>
            <person name="Futagami T."/>
            <person name="Toyoda A."/>
            <person name="Takaki Y."/>
            <person name="Nishi S."/>
            <person name="Hori S."/>
            <person name="Arai W."/>
            <person name="Tsubouchi T."/>
            <person name="Morono Y."/>
            <person name="Uchiyama I."/>
            <person name="Ito T."/>
            <person name="Fujiyama A."/>
            <person name="Inagaki F."/>
            <person name="Takami H."/>
        </authorList>
    </citation>
    <scope>NUCLEOTIDE SEQUENCE</scope>
    <source>
        <strain evidence="2">Expedition CK06-06</strain>
    </source>
</reference>
<feature type="non-terminal residue" evidence="2">
    <location>
        <position position="207"/>
    </location>
</feature>
<evidence type="ECO:0000256" key="1">
    <source>
        <dbReference type="SAM" id="MobiDB-lite"/>
    </source>
</evidence>
<evidence type="ECO:0000313" key="2">
    <source>
        <dbReference type="EMBL" id="GAG43702.1"/>
    </source>
</evidence>
<proteinExistence type="predicted"/>
<dbReference type="AlphaFoldDB" id="X0Y8S4"/>
<comment type="caution">
    <text evidence="2">The sequence shown here is derived from an EMBL/GenBank/DDBJ whole genome shotgun (WGS) entry which is preliminary data.</text>
</comment>
<organism evidence="2">
    <name type="scientific">marine sediment metagenome</name>
    <dbReference type="NCBI Taxonomy" id="412755"/>
    <lineage>
        <taxon>unclassified sequences</taxon>
        <taxon>metagenomes</taxon>
        <taxon>ecological metagenomes</taxon>
    </lineage>
</organism>
<accession>X0Y8S4</accession>
<dbReference type="EMBL" id="BARS01055221">
    <property type="protein sequence ID" value="GAG43702.1"/>
    <property type="molecule type" value="Genomic_DNA"/>
</dbReference>
<sequence>PVGCDRGDMIEAIVLGGARINQFYEGDFTPGKPTPPTCYAIADPLWEAGEVEGKIAPPADLKSKQSDKCSDCAFNAFGSGRGNAKACKNTVRLAMLPACTDDVAKADGFMLSVPPTGMRSWASYVAPLAAVGRPVQTVITEIEKIPNTTGAGFSLAFSTLQPIQDETTLRSILARAKGDGGAALVQPPPAAESSGAKPKRRRKVVKK</sequence>
<feature type="region of interest" description="Disordered" evidence="1">
    <location>
        <begin position="180"/>
        <end position="207"/>
    </location>
</feature>
<feature type="compositionally biased region" description="Basic residues" evidence="1">
    <location>
        <begin position="197"/>
        <end position="207"/>
    </location>
</feature>
<name>X0Y8S4_9ZZZZ</name>
<feature type="non-terminal residue" evidence="2">
    <location>
        <position position="1"/>
    </location>
</feature>
<gene>
    <name evidence="2" type="ORF">S01H1_81584</name>
</gene>